<organism evidence="3 4">
    <name type="scientific">Paractinoplanes ovalisporus</name>
    <dbReference type="NCBI Taxonomy" id="2810368"/>
    <lineage>
        <taxon>Bacteria</taxon>
        <taxon>Bacillati</taxon>
        <taxon>Actinomycetota</taxon>
        <taxon>Actinomycetes</taxon>
        <taxon>Micromonosporales</taxon>
        <taxon>Micromonosporaceae</taxon>
        <taxon>Paractinoplanes</taxon>
    </lineage>
</organism>
<sequence>MPVLIAFAVVAAAAGGAVAYGGAGDPTTEPAAIDAAVQQRTQAASRGGVRVLSEPVTPTKSAPAPTPASTPSPKAKSASPRPPKPVKGLNQAQMNNAAVIVQVAEDRDLPRRAMLVAMMTGLQESSLRNLANPTVPDSLDHPNEGSGDNFDSLGIFQQRPSQGWGSVEELMDPRYAADAFYRRLLKVDDWESKSLGEAAQAVQRSAVPDAYADHETRATKILDSLL</sequence>
<evidence type="ECO:0000313" key="3">
    <source>
        <dbReference type="EMBL" id="MBM2615524.1"/>
    </source>
</evidence>
<keyword evidence="4" id="KW-1185">Reference proteome</keyword>
<feature type="region of interest" description="Disordered" evidence="1">
    <location>
        <begin position="37"/>
        <end position="91"/>
    </location>
</feature>
<evidence type="ECO:0008006" key="5">
    <source>
        <dbReference type="Google" id="ProtNLM"/>
    </source>
</evidence>
<dbReference type="RefSeq" id="WP_203375408.1">
    <property type="nucleotide sequence ID" value="NZ_JAENHP010000002.1"/>
</dbReference>
<dbReference type="EMBL" id="JAENHP010000002">
    <property type="protein sequence ID" value="MBM2615524.1"/>
    <property type="molecule type" value="Genomic_DNA"/>
</dbReference>
<protein>
    <recommendedName>
        <fullName evidence="5">Secreted protein</fullName>
    </recommendedName>
</protein>
<dbReference type="Proteomes" id="UP000632138">
    <property type="component" value="Unassembled WGS sequence"/>
</dbReference>
<comment type="caution">
    <text evidence="3">The sequence shown here is derived from an EMBL/GenBank/DDBJ whole genome shotgun (WGS) entry which is preliminary data.</text>
</comment>
<accession>A0ABS2A6Q5</accession>
<evidence type="ECO:0000313" key="4">
    <source>
        <dbReference type="Proteomes" id="UP000632138"/>
    </source>
</evidence>
<feature type="chain" id="PRO_5047407723" description="Secreted protein" evidence="2">
    <location>
        <begin position="20"/>
        <end position="226"/>
    </location>
</feature>
<evidence type="ECO:0000256" key="1">
    <source>
        <dbReference type="SAM" id="MobiDB-lite"/>
    </source>
</evidence>
<gene>
    <name evidence="3" type="ORF">JIG36_08090</name>
</gene>
<name>A0ABS2A6Q5_9ACTN</name>
<proteinExistence type="predicted"/>
<feature type="signal peptide" evidence="2">
    <location>
        <begin position="1"/>
        <end position="19"/>
    </location>
</feature>
<reference evidence="3 4" key="1">
    <citation type="submission" date="2021-01" db="EMBL/GenBank/DDBJ databases">
        <title>Actinoplanes sp. nov. LDG1-06 isolated from lichen.</title>
        <authorList>
            <person name="Saeng-In P."/>
            <person name="Phongsopitanun W."/>
            <person name="Kanchanasin P."/>
            <person name="Yuki M."/>
            <person name="Kudo T."/>
            <person name="Ohkuma M."/>
            <person name="Tanasupawat S."/>
        </authorList>
    </citation>
    <scope>NUCLEOTIDE SEQUENCE [LARGE SCALE GENOMIC DNA]</scope>
    <source>
        <strain evidence="3 4">LDG1-06</strain>
    </source>
</reference>
<evidence type="ECO:0000256" key="2">
    <source>
        <dbReference type="SAM" id="SignalP"/>
    </source>
</evidence>
<keyword evidence="2" id="KW-0732">Signal</keyword>